<keyword evidence="3" id="KW-1185">Reference proteome</keyword>
<feature type="domain" description="Putative auto-transporter adhesin head GIN" evidence="1">
    <location>
        <begin position="47"/>
        <end position="225"/>
    </location>
</feature>
<organism evidence="2 3">
    <name type="scientific">Pontibacter lucknowensis</name>
    <dbReference type="NCBI Taxonomy" id="1077936"/>
    <lineage>
        <taxon>Bacteria</taxon>
        <taxon>Pseudomonadati</taxon>
        <taxon>Bacteroidota</taxon>
        <taxon>Cytophagia</taxon>
        <taxon>Cytophagales</taxon>
        <taxon>Hymenobacteraceae</taxon>
        <taxon>Pontibacter</taxon>
    </lineage>
</organism>
<protein>
    <submittedName>
        <fullName evidence="2">Putative auto-transporter adhesin, head GIN domain</fullName>
    </submittedName>
</protein>
<dbReference type="Pfam" id="PF10988">
    <property type="entry name" value="DUF2807"/>
    <property type="match status" value="1"/>
</dbReference>
<evidence type="ECO:0000313" key="2">
    <source>
        <dbReference type="EMBL" id="SIR24475.1"/>
    </source>
</evidence>
<dbReference type="Gene3D" id="2.160.20.120">
    <property type="match status" value="1"/>
</dbReference>
<dbReference type="EMBL" id="FTNM01000004">
    <property type="protein sequence ID" value="SIR24475.1"/>
    <property type="molecule type" value="Genomic_DNA"/>
</dbReference>
<dbReference type="AlphaFoldDB" id="A0A1N6ZCD1"/>
<gene>
    <name evidence="2" type="ORF">SAMN05421545_2898</name>
</gene>
<evidence type="ECO:0000313" key="3">
    <source>
        <dbReference type="Proteomes" id="UP000185924"/>
    </source>
</evidence>
<dbReference type="PROSITE" id="PS51257">
    <property type="entry name" value="PROKAR_LIPOPROTEIN"/>
    <property type="match status" value="1"/>
</dbReference>
<dbReference type="RefSeq" id="WP_076422610.1">
    <property type="nucleotide sequence ID" value="NZ_FTNM01000004.1"/>
</dbReference>
<dbReference type="InterPro" id="IPR021255">
    <property type="entry name" value="DUF2807"/>
</dbReference>
<dbReference type="Proteomes" id="UP000185924">
    <property type="component" value="Unassembled WGS sequence"/>
</dbReference>
<dbReference type="PANTHER" id="PTHR39200:SF1">
    <property type="entry name" value="AUTO-TRANSPORTER ADHESIN HEAD GIN DOMAIN-CONTAINING PROTEIN-RELATED"/>
    <property type="match status" value="1"/>
</dbReference>
<dbReference type="OrthoDB" id="1442792at2"/>
<accession>A0A1N6ZCD1</accession>
<name>A0A1N6ZCD1_9BACT</name>
<reference evidence="3" key="1">
    <citation type="submission" date="2017-01" db="EMBL/GenBank/DDBJ databases">
        <authorList>
            <person name="Varghese N."/>
            <person name="Submissions S."/>
        </authorList>
    </citation>
    <scope>NUCLEOTIDE SEQUENCE [LARGE SCALE GENOMIC DNA]</scope>
    <source>
        <strain evidence="3">DM9</strain>
    </source>
</reference>
<evidence type="ECO:0000259" key="1">
    <source>
        <dbReference type="Pfam" id="PF10988"/>
    </source>
</evidence>
<dbReference type="STRING" id="1077936.SAMN05421545_2898"/>
<proteinExistence type="predicted"/>
<dbReference type="PANTHER" id="PTHR39200">
    <property type="entry name" value="HYPOTHETICAL EXPORTED PROTEIN"/>
    <property type="match status" value="1"/>
</dbReference>
<sequence length="240" mass="25692">MKSTNFTCLMLLLILPVLLLVSCGDEVDCIRGRGDVESRDFNLDVVNGLRVNGDTRVFVRRGATQRIEVRAQPNVLDAINTNVANGVWDLSFDRCLRSHKTVEVYMTVPELSSAEMIGSGRVELQDEFETDNFRAVLDGSGYLWINVSATKVSSRLTGSGKIDLVGTAEVEEINLSGSGSIKSFGLSSENAGVVLSGSGSVEVHAANELAVTISGSGNVYYQGNPTINSNISGSGKVIKR</sequence>